<reference evidence="9" key="2">
    <citation type="submission" date="2018-05" db="EMBL/GenBank/DDBJ databases">
        <authorList>
            <person name="Ferrari B."/>
        </authorList>
    </citation>
    <scope>NUCLEOTIDE SEQUENCE</scope>
    <source>
        <strain evidence="9">RRmetagenome_bin12</strain>
    </source>
</reference>
<evidence type="ECO:0000256" key="1">
    <source>
        <dbReference type="ARBA" id="ARBA00006620"/>
    </source>
</evidence>
<evidence type="ECO:0000313" key="8">
    <source>
        <dbReference type="EMBL" id="MBJ7596292.1"/>
    </source>
</evidence>
<dbReference type="AlphaFoldDB" id="A0A2W5Z9V6"/>
<reference evidence="9 10" key="1">
    <citation type="journal article" date="2017" name="Nature">
        <title>Atmospheric trace gases support primary production in Antarctic desert surface soil.</title>
        <authorList>
            <person name="Ji M."/>
            <person name="Greening C."/>
            <person name="Vanwonterghem I."/>
            <person name="Carere C.R."/>
            <person name="Bay S.K."/>
            <person name="Steen J.A."/>
            <person name="Montgomery K."/>
            <person name="Lines T."/>
            <person name="Beardall J."/>
            <person name="van Dorst J."/>
            <person name="Snape I."/>
            <person name="Stott M.B."/>
            <person name="Hugenholtz P."/>
            <person name="Ferrari B.C."/>
        </authorList>
    </citation>
    <scope>NUCLEOTIDE SEQUENCE [LARGE SCALE GENOMIC DNA]</scope>
    <source>
        <strain evidence="9">RRmetagenome_bin12</strain>
    </source>
</reference>
<dbReference type="GO" id="GO:0016787">
    <property type="term" value="F:hydrolase activity"/>
    <property type="evidence" value="ECO:0007669"/>
    <property type="project" value="UniProtKB-KW"/>
</dbReference>
<accession>A0A934JWL9</accession>
<evidence type="ECO:0000256" key="6">
    <source>
        <dbReference type="ARBA" id="ARBA00022884"/>
    </source>
</evidence>
<evidence type="ECO:0000313" key="9">
    <source>
        <dbReference type="EMBL" id="PZR79646.1"/>
    </source>
</evidence>
<dbReference type="Gene3D" id="3.30.920.30">
    <property type="entry name" value="Hypothetical protein"/>
    <property type="match status" value="1"/>
</dbReference>
<accession>A0A2W5Z9V6</accession>
<comment type="similarity">
    <text evidence="1">Belongs to the HicA mRNA interferase family.</text>
</comment>
<dbReference type="Pfam" id="PF07927">
    <property type="entry name" value="HicA_toxin"/>
    <property type="match status" value="1"/>
</dbReference>
<dbReference type="SUPFAM" id="SSF54786">
    <property type="entry name" value="YcfA/nrd intein domain"/>
    <property type="match status" value="1"/>
</dbReference>
<keyword evidence="3" id="KW-0540">Nuclease</keyword>
<keyword evidence="2" id="KW-1277">Toxin-antitoxin system</keyword>
<reference evidence="8 11" key="3">
    <citation type="submission" date="2020-10" db="EMBL/GenBank/DDBJ databases">
        <title>Ca. Dormibacterota MAGs.</title>
        <authorList>
            <person name="Montgomery K."/>
        </authorList>
    </citation>
    <scope>NUCLEOTIDE SEQUENCE [LARGE SCALE GENOMIC DNA]</scope>
    <source>
        <strain evidence="8">SC8812_S17_18</strain>
    </source>
</reference>
<dbReference type="GO" id="GO:0003729">
    <property type="term" value="F:mRNA binding"/>
    <property type="evidence" value="ECO:0007669"/>
    <property type="project" value="InterPro"/>
</dbReference>
<evidence type="ECO:0000313" key="10">
    <source>
        <dbReference type="Proteomes" id="UP000248724"/>
    </source>
</evidence>
<protein>
    <submittedName>
        <fullName evidence="8">Type II toxin-antitoxin system HicA family toxin</fullName>
    </submittedName>
</protein>
<keyword evidence="4" id="KW-0255">Endonuclease</keyword>
<dbReference type="InterPro" id="IPR012933">
    <property type="entry name" value="HicA_mRNA_interferase"/>
</dbReference>
<proteinExistence type="inferred from homology"/>
<keyword evidence="6" id="KW-0694">RNA-binding</keyword>
<dbReference type="InterPro" id="IPR038570">
    <property type="entry name" value="HicA_sf"/>
</dbReference>
<evidence type="ECO:0000313" key="11">
    <source>
        <dbReference type="Proteomes" id="UP000606991"/>
    </source>
</evidence>
<dbReference type="RefSeq" id="WP_337314209.1">
    <property type="nucleotide sequence ID" value="NZ_JAEKNS010000156.1"/>
</dbReference>
<organism evidence="9 10">
    <name type="scientific">Candidatus Aeolococcus gillhamiae</name>
    <dbReference type="NCBI Taxonomy" id="3127015"/>
    <lineage>
        <taxon>Bacteria</taxon>
        <taxon>Bacillati</taxon>
        <taxon>Candidatus Dormiibacterota</taxon>
        <taxon>Candidatus Dormibacteria</taxon>
        <taxon>Candidatus Aeolococcales</taxon>
        <taxon>Candidatus Aeolococcaceae</taxon>
        <taxon>Candidatus Aeolococcus</taxon>
    </lineage>
</organism>
<dbReference type="EMBL" id="JAEKNS010000156">
    <property type="protein sequence ID" value="MBJ7596292.1"/>
    <property type="molecule type" value="Genomic_DNA"/>
</dbReference>
<evidence type="ECO:0000256" key="7">
    <source>
        <dbReference type="ARBA" id="ARBA00023016"/>
    </source>
</evidence>
<comment type="caution">
    <text evidence="9">The sequence shown here is derived from an EMBL/GenBank/DDBJ whole genome shotgun (WGS) entry which is preliminary data.</text>
</comment>
<evidence type="ECO:0000256" key="5">
    <source>
        <dbReference type="ARBA" id="ARBA00022801"/>
    </source>
</evidence>
<gene>
    <name evidence="9" type="ORF">DLM65_10260</name>
    <name evidence="8" type="ORF">JF886_15800</name>
</gene>
<name>A0A2W5Z9V6_9BACT</name>
<evidence type="ECO:0000256" key="4">
    <source>
        <dbReference type="ARBA" id="ARBA00022759"/>
    </source>
</evidence>
<evidence type="ECO:0000256" key="3">
    <source>
        <dbReference type="ARBA" id="ARBA00022722"/>
    </source>
</evidence>
<sequence>MSDKLPSLSGAQVVKALKRAGFEPQSQRGDHVKMRHPVTGMRPIVPLHDDLAQGTLASILRQAGLTRDDLRKLL</sequence>
<dbReference type="Proteomes" id="UP000606991">
    <property type="component" value="Unassembled WGS sequence"/>
</dbReference>
<evidence type="ECO:0000256" key="2">
    <source>
        <dbReference type="ARBA" id="ARBA00022649"/>
    </source>
</evidence>
<keyword evidence="7" id="KW-0346">Stress response</keyword>
<keyword evidence="5" id="KW-0378">Hydrolase</keyword>
<dbReference type="EMBL" id="QHBU01000196">
    <property type="protein sequence ID" value="PZR79646.1"/>
    <property type="molecule type" value="Genomic_DNA"/>
</dbReference>
<dbReference type="GO" id="GO:0004519">
    <property type="term" value="F:endonuclease activity"/>
    <property type="evidence" value="ECO:0007669"/>
    <property type="project" value="UniProtKB-KW"/>
</dbReference>
<dbReference type="Proteomes" id="UP000248724">
    <property type="component" value="Unassembled WGS sequence"/>
</dbReference>